<reference evidence="7 8" key="1">
    <citation type="submission" date="2024-06" db="EMBL/GenBank/DDBJ databases">
        <title>The Natural Products Discovery Center: Release of the First 8490 Sequenced Strains for Exploring Actinobacteria Biosynthetic Diversity.</title>
        <authorList>
            <person name="Kalkreuter E."/>
            <person name="Kautsar S.A."/>
            <person name="Yang D."/>
            <person name="Bader C.D."/>
            <person name="Teijaro C.N."/>
            <person name="Fluegel L."/>
            <person name="Davis C.M."/>
            <person name="Simpson J.R."/>
            <person name="Lauterbach L."/>
            <person name="Steele A.D."/>
            <person name="Gui C."/>
            <person name="Meng S."/>
            <person name="Li G."/>
            <person name="Viehrig K."/>
            <person name="Ye F."/>
            <person name="Su P."/>
            <person name="Kiefer A.F."/>
            <person name="Nichols A."/>
            <person name="Cepeda A.J."/>
            <person name="Yan W."/>
            <person name="Fan B."/>
            <person name="Jiang Y."/>
            <person name="Adhikari A."/>
            <person name="Zheng C.-J."/>
            <person name="Schuster L."/>
            <person name="Cowan T.M."/>
            <person name="Smanski M.J."/>
            <person name="Chevrette M.G."/>
            <person name="De Carvalho L.P.S."/>
            <person name="Shen B."/>
        </authorList>
    </citation>
    <scope>NUCLEOTIDE SEQUENCE [LARGE SCALE GENOMIC DNA]</scope>
    <source>
        <strain evidence="7 8">NPDC048946</strain>
    </source>
</reference>
<dbReference type="InterPro" id="IPR015421">
    <property type="entry name" value="PyrdxlP-dep_Trfase_major"/>
</dbReference>
<dbReference type="EMBL" id="JBEZFP010000034">
    <property type="protein sequence ID" value="MEU8134960.1"/>
    <property type="molecule type" value="Genomic_DNA"/>
</dbReference>
<dbReference type="RefSeq" id="WP_358354084.1">
    <property type="nucleotide sequence ID" value="NZ_JBEZFP010000034.1"/>
</dbReference>
<dbReference type="InterPro" id="IPR002129">
    <property type="entry name" value="PyrdxlP-dep_de-COase"/>
</dbReference>
<dbReference type="SUPFAM" id="SSF53383">
    <property type="entry name" value="PLP-dependent transferases"/>
    <property type="match status" value="1"/>
</dbReference>
<dbReference type="InterPro" id="IPR015424">
    <property type="entry name" value="PyrdxlP-dep_Trfase"/>
</dbReference>
<accession>A0ABV3DGS7</accession>
<evidence type="ECO:0000256" key="3">
    <source>
        <dbReference type="ARBA" id="ARBA00022793"/>
    </source>
</evidence>
<evidence type="ECO:0000256" key="2">
    <source>
        <dbReference type="ARBA" id="ARBA00009533"/>
    </source>
</evidence>
<evidence type="ECO:0000256" key="6">
    <source>
        <dbReference type="RuleBase" id="RU000382"/>
    </source>
</evidence>
<evidence type="ECO:0000313" key="7">
    <source>
        <dbReference type="EMBL" id="MEU8134960.1"/>
    </source>
</evidence>
<dbReference type="PANTHER" id="PTHR45677:SF8">
    <property type="entry name" value="CYSTEINE SULFINIC ACID DECARBOXYLASE"/>
    <property type="match status" value="1"/>
</dbReference>
<organism evidence="7 8">
    <name type="scientific">Streptodolium elevatio</name>
    <dbReference type="NCBI Taxonomy" id="3157996"/>
    <lineage>
        <taxon>Bacteria</taxon>
        <taxon>Bacillati</taxon>
        <taxon>Actinomycetota</taxon>
        <taxon>Actinomycetes</taxon>
        <taxon>Kitasatosporales</taxon>
        <taxon>Streptomycetaceae</taxon>
        <taxon>Streptodolium</taxon>
    </lineage>
</organism>
<dbReference type="Pfam" id="PF00282">
    <property type="entry name" value="Pyridoxal_deC"/>
    <property type="match status" value="1"/>
</dbReference>
<protein>
    <submittedName>
        <fullName evidence="7">Pyridoxal-dependent decarboxylase</fullName>
    </submittedName>
</protein>
<evidence type="ECO:0000313" key="8">
    <source>
        <dbReference type="Proteomes" id="UP001551482"/>
    </source>
</evidence>
<dbReference type="Gene3D" id="3.40.640.10">
    <property type="entry name" value="Type I PLP-dependent aspartate aminotransferase-like (Major domain)"/>
    <property type="match status" value="1"/>
</dbReference>
<proteinExistence type="inferred from homology"/>
<sequence>MIRSATAAQGAGVAPGAAVLTPDNRDQVLDLLTGALRTGVDVKVREDIYDAPRVTPEELRDLIVDDLPEGSVDAAAVVDEVRRRILPYCKNEASPRFAGFADTGADVAALAGAVLAVFAQQNLINQSFDSPSATFVDVAVLRWLRDLVGYANPPVGKVADVWDVGGVVTQGGTGSNAVAMMLAREHAGPGTMRDGVRDPGRFKLVVPAGIGHYSVKGALAWIGCGESLLEVPVSGYRYDLEALRRALRAHRGEVMGVVAYAGDSRTQTVDDLAAVHDVVRGQDPGIWLHADACWGLLCAFTDRLRHKIDGIELYDSITVDAHKVMEVPYTLSALLVRDPGVLRTITTYSDLIMRETFAFGQVTPFTGSRAWESLKLWAMMRARGRAGLAAMAEHRLDTVAAFSALVDTHPRLARLHDPDLTAVVFAYLPSGHDPARPDVERLNRVNRAIHDQVLREGRWHLHQFSLADGGRVAPGAEVWPLRFLGGNARTTADHLAELVGEVARLGRLHDTP</sequence>
<dbReference type="InterPro" id="IPR010977">
    <property type="entry name" value="Aromatic_deC"/>
</dbReference>
<dbReference type="PANTHER" id="PTHR45677">
    <property type="entry name" value="GLUTAMATE DECARBOXYLASE-RELATED"/>
    <property type="match status" value="1"/>
</dbReference>
<dbReference type="Gene3D" id="3.90.1150.170">
    <property type="match status" value="1"/>
</dbReference>
<keyword evidence="8" id="KW-1185">Reference proteome</keyword>
<keyword evidence="5 6" id="KW-0456">Lyase</keyword>
<name>A0ABV3DGS7_9ACTN</name>
<evidence type="ECO:0000256" key="5">
    <source>
        <dbReference type="ARBA" id="ARBA00023239"/>
    </source>
</evidence>
<dbReference type="Proteomes" id="UP001551482">
    <property type="component" value="Unassembled WGS sequence"/>
</dbReference>
<comment type="caution">
    <text evidence="7">The sequence shown here is derived from an EMBL/GenBank/DDBJ whole genome shotgun (WGS) entry which is preliminary data.</text>
</comment>
<evidence type="ECO:0000256" key="4">
    <source>
        <dbReference type="ARBA" id="ARBA00022898"/>
    </source>
</evidence>
<keyword evidence="3" id="KW-0210">Decarboxylase</keyword>
<gene>
    <name evidence="7" type="ORF">AB0C36_15750</name>
</gene>
<dbReference type="PRINTS" id="PR00800">
    <property type="entry name" value="YHDCRBOXLASE"/>
</dbReference>
<keyword evidence="4 6" id="KW-0663">Pyridoxal phosphate</keyword>
<comment type="cofactor">
    <cofactor evidence="1 6">
        <name>pyridoxal 5'-phosphate</name>
        <dbReference type="ChEBI" id="CHEBI:597326"/>
    </cofactor>
</comment>
<comment type="similarity">
    <text evidence="2 6">Belongs to the group II decarboxylase family.</text>
</comment>
<evidence type="ECO:0000256" key="1">
    <source>
        <dbReference type="ARBA" id="ARBA00001933"/>
    </source>
</evidence>